<protein>
    <submittedName>
        <fullName evidence="2">Uncharacterized protein</fullName>
    </submittedName>
</protein>
<feature type="compositionally biased region" description="Polar residues" evidence="1">
    <location>
        <begin position="71"/>
        <end position="97"/>
    </location>
</feature>
<feature type="region of interest" description="Disordered" evidence="1">
    <location>
        <begin position="62"/>
        <end position="142"/>
    </location>
</feature>
<reference evidence="2" key="1">
    <citation type="journal article" date="2021" name="IMA Fungus">
        <title>Genomic characterization of three marine fungi, including Emericellopsis atlantica sp. nov. with signatures of a generalist lifestyle and marine biomass degradation.</title>
        <authorList>
            <person name="Hagestad O.C."/>
            <person name="Hou L."/>
            <person name="Andersen J.H."/>
            <person name="Hansen E.H."/>
            <person name="Altermark B."/>
            <person name="Li C."/>
            <person name="Kuhnert E."/>
            <person name="Cox R.J."/>
            <person name="Crous P.W."/>
            <person name="Spatafora J.W."/>
            <person name="Lail K."/>
            <person name="Amirebrahimi M."/>
            <person name="Lipzen A."/>
            <person name="Pangilinan J."/>
            <person name="Andreopoulos W."/>
            <person name="Hayes R.D."/>
            <person name="Ng V."/>
            <person name="Grigoriev I.V."/>
            <person name="Jackson S.A."/>
            <person name="Sutton T.D.S."/>
            <person name="Dobson A.D.W."/>
            <person name="Rama T."/>
        </authorList>
    </citation>
    <scope>NUCLEOTIDE SEQUENCE</scope>
    <source>
        <strain evidence="2">TRa018bII</strain>
    </source>
</reference>
<dbReference type="AlphaFoldDB" id="A0A9P7Y8N3"/>
<sequence length="281" mass="31058">MSLPSYLQQIHKLNQSIRNRDKFIEDLHQELEGYHIQDQEARGWEFMAMIFDVVDGEREESFEAKKEALGPTQNNGQSNSQVRGGTIKNSALPTQGGKNEKSNDGEVGDFCLSTSNPSDTKRPEDSDILQDTTKQSRNTAVDPSKDLQTFLEGAMDLDHIEDIKFTLMCLAQITSSFIPSSRECFVEKLVRTASLSLQAMGQIAGLGRDDNEGRHLERALIREKGKVNAMAESAIERMLKLVNKIIEDGSSSPVLGIDLAKPSEGVQKGAGQLLELVECES</sequence>
<name>A0A9P7Y8N3_9HELO</name>
<accession>A0A9P7Y8N3</accession>
<keyword evidence="3" id="KW-1185">Reference proteome</keyword>
<dbReference type="EMBL" id="MU251775">
    <property type="protein sequence ID" value="KAG9229388.1"/>
    <property type="molecule type" value="Genomic_DNA"/>
</dbReference>
<comment type="caution">
    <text evidence="2">The sequence shown here is derived from an EMBL/GenBank/DDBJ whole genome shotgun (WGS) entry which is preliminary data.</text>
</comment>
<evidence type="ECO:0000313" key="2">
    <source>
        <dbReference type="EMBL" id="KAG9229388.1"/>
    </source>
</evidence>
<proteinExistence type="predicted"/>
<feature type="compositionally biased region" description="Polar residues" evidence="1">
    <location>
        <begin position="129"/>
        <end position="141"/>
    </location>
</feature>
<gene>
    <name evidence="2" type="ORF">BJ875DRAFT_446006</name>
</gene>
<evidence type="ECO:0000256" key="1">
    <source>
        <dbReference type="SAM" id="MobiDB-lite"/>
    </source>
</evidence>
<organism evidence="2 3">
    <name type="scientific">Amylocarpus encephaloides</name>
    <dbReference type="NCBI Taxonomy" id="45428"/>
    <lineage>
        <taxon>Eukaryota</taxon>
        <taxon>Fungi</taxon>
        <taxon>Dikarya</taxon>
        <taxon>Ascomycota</taxon>
        <taxon>Pezizomycotina</taxon>
        <taxon>Leotiomycetes</taxon>
        <taxon>Helotiales</taxon>
        <taxon>Helotiales incertae sedis</taxon>
        <taxon>Amylocarpus</taxon>
    </lineage>
</organism>
<dbReference type="Proteomes" id="UP000824998">
    <property type="component" value="Unassembled WGS sequence"/>
</dbReference>
<evidence type="ECO:0000313" key="3">
    <source>
        <dbReference type="Proteomes" id="UP000824998"/>
    </source>
</evidence>